<evidence type="ECO:0000256" key="1">
    <source>
        <dbReference type="SAM" id="Phobius"/>
    </source>
</evidence>
<feature type="transmembrane region" description="Helical" evidence="1">
    <location>
        <begin position="6"/>
        <end position="30"/>
    </location>
</feature>
<dbReference type="Proteomes" id="UP000323621">
    <property type="component" value="Unassembled WGS sequence"/>
</dbReference>
<evidence type="ECO:0000313" key="3">
    <source>
        <dbReference type="Proteomes" id="UP000323621"/>
    </source>
</evidence>
<dbReference type="EMBL" id="VSKN01000003">
    <property type="protein sequence ID" value="TYC16185.1"/>
    <property type="molecule type" value="Genomic_DNA"/>
</dbReference>
<evidence type="ECO:0008006" key="4">
    <source>
        <dbReference type="Google" id="ProtNLM"/>
    </source>
</evidence>
<gene>
    <name evidence="2" type="ORF">ES677_03160</name>
</gene>
<evidence type="ECO:0000313" key="2">
    <source>
        <dbReference type="EMBL" id="TYC16185.1"/>
    </source>
</evidence>
<proteinExistence type="predicted"/>
<keyword evidence="3" id="KW-1185">Reference proteome</keyword>
<keyword evidence="1" id="KW-1133">Transmembrane helix</keyword>
<sequence length="521" mass="59212">MKKAVLIASYSVSAVILLFLGVVVITNILVKNKFEKFLTSRLPNHITQDYESISLNTLGGTITVNELTIMLGNKTDSVVHTKVSVAKLIVENVSYWDYLMHSEIHIEDIKINSPTMSYYTHRVHRKQDAAVTSGSIKLYKPIRVDALSINNALLYIYDNEKDSLVVYVENSAVTINDITIDKDIINRRLPVEFKKYKASADSIFVKTNAFENLTVTDFNLDAKKAVFNTIKLKTKYSKNELSQKITTERDHFDLEAKKLTVDAIAFGFEDRMLFLSSAYVTIDTPDLKMFRDKLVADDVTIKKLYSQSLRELPFQLTVDSVVINNASIEYTEKVKPENNGGSIYLNQLNVKIANVSNTYKAPEHTKLEIEGSFMENAPFKSQWDFDVNNPNDDFVFSMQIGELQADRLNTFTEPNLKMRLRGQTDKIYYTIDGNRTTSSVDLKVKYENFEISVLNKQGNKKNWVLSTVANLFVSKDSQDKSDNFREASAEVVRNKTKSVFNFIWLNLSKGLLKSIAGNGEK</sequence>
<name>A0ABY3MCS5_9FLAO</name>
<accession>A0ABY3MCS5</accession>
<keyword evidence="1" id="KW-0472">Membrane</keyword>
<comment type="caution">
    <text evidence="2">The sequence shown here is derived from an EMBL/GenBank/DDBJ whole genome shotgun (WGS) entry which is preliminary data.</text>
</comment>
<protein>
    <recommendedName>
        <fullName evidence="4">DUF748 domain-containing protein</fullName>
    </recommendedName>
</protein>
<organism evidence="2 3">
    <name type="scientific">Bizionia gelidisalsuginis</name>
    <dbReference type="NCBI Taxonomy" id="291188"/>
    <lineage>
        <taxon>Bacteria</taxon>
        <taxon>Pseudomonadati</taxon>
        <taxon>Bacteroidota</taxon>
        <taxon>Flavobacteriia</taxon>
        <taxon>Flavobacteriales</taxon>
        <taxon>Flavobacteriaceae</taxon>
        <taxon>Bizionia</taxon>
    </lineage>
</organism>
<dbReference type="RefSeq" id="WP_148380412.1">
    <property type="nucleotide sequence ID" value="NZ_VSKN01000003.1"/>
</dbReference>
<reference evidence="2 3" key="1">
    <citation type="submission" date="2019-08" db="EMBL/GenBank/DDBJ databases">
        <title>Genomes of Antarctic Bizionia species.</title>
        <authorList>
            <person name="Bowman J.P."/>
        </authorList>
    </citation>
    <scope>NUCLEOTIDE SEQUENCE [LARGE SCALE GENOMIC DNA]</scope>
    <source>
        <strain evidence="2 3">IC164</strain>
    </source>
</reference>
<keyword evidence="1" id="KW-0812">Transmembrane</keyword>